<protein>
    <submittedName>
        <fullName evidence="1">Methyltransferase domain protein</fullName>
    </submittedName>
</protein>
<evidence type="ECO:0000313" key="2">
    <source>
        <dbReference type="Proteomes" id="UP000317318"/>
    </source>
</evidence>
<dbReference type="EMBL" id="CP036268">
    <property type="protein sequence ID" value="QDT39808.1"/>
    <property type="molecule type" value="Genomic_DNA"/>
</dbReference>
<dbReference type="KEGG" id="svp:Pan189_42190"/>
<dbReference type="CDD" id="cd02440">
    <property type="entry name" value="AdoMet_MTases"/>
    <property type="match status" value="1"/>
</dbReference>
<dbReference type="Gene3D" id="3.40.50.150">
    <property type="entry name" value="Vaccinia Virus protein VP39"/>
    <property type="match status" value="1"/>
</dbReference>
<dbReference type="RefSeq" id="WP_145365920.1">
    <property type="nucleotide sequence ID" value="NZ_CP036268.1"/>
</dbReference>
<accession>A0A517R7E9</accession>
<gene>
    <name evidence="1" type="ORF">Pan189_42190</name>
</gene>
<sequence>MKRYRIKFPPSDANELGQDQAFFYLNEDPASEDFIKLRFHDYAEIYNRPGLYEQIFYDRLRCSSPKVVGELLRQTVEWNGEQFSERRVLDLGAGNGIMGETLKGYGVARLVGADIIPEARNAAWRDRPFVYDDYIVADFTNLDDKKTEEINEWSFDCLTCVAALGFGDIPTRAFLQALDFVKVGGWAAFNIKDTFLDNSDKSGFSRLIRELIFSEYLDIHLLQRYRHRLSMDGYPLFYYAMIVGKSADIPKDFLRTHEIDV</sequence>
<name>A0A517R7E9_9PLAN</name>
<dbReference type="GO" id="GO:0032259">
    <property type="term" value="P:methylation"/>
    <property type="evidence" value="ECO:0007669"/>
    <property type="project" value="UniProtKB-KW"/>
</dbReference>
<dbReference type="Proteomes" id="UP000317318">
    <property type="component" value="Chromosome"/>
</dbReference>
<evidence type="ECO:0000313" key="1">
    <source>
        <dbReference type="EMBL" id="QDT39808.1"/>
    </source>
</evidence>
<dbReference type="SUPFAM" id="SSF53335">
    <property type="entry name" value="S-adenosyl-L-methionine-dependent methyltransferases"/>
    <property type="match status" value="1"/>
</dbReference>
<keyword evidence="1" id="KW-0489">Methyltransferase</keyword>
<organism evidence="1 2">
    <name type="scientific">Stratiformator vulcanicus</name>
    <dbReference type="NCBI Taxonomy" id="2527980"/>
    <lineage>
        <taxon>Bacteria</taxon>
        <taxon>Pseudomonadati</taxon>
        <taxon>Planctomycetota</taxon>
        <taxon>Planctomycetia</taxon>
        <taxon>Planctomycetales</taxon>
        <taxon>Planctomycetaceae</taxon>
        <taxon>Stratiformator</taxon>
    </lineage>
</organism>
<dbReference type="InterPro" id="IPR029063">
    <property type="entry name" value="SAM-dependent_MTases_sf"/>
</dbReference>
<proteinExistence type="predicted"/>
<dbReference type="Pfam" id="PF13489">
    <property type="entry name" value="Methyltransf_23"/>
    <property type="match status" value="1"/>
</dbReference>
<dbReference type="GO" id="GO:0008168">
    <property type="term" value="F:methyltransferase activity"/>
    <property type="evidence" value="ECO:0007669"/>
    <property type="project" value="UniProtKB-KW"/>
</dbReference>
<reference evidence="1 2" key="1">
    <citation type="submission" date="2019-02" db="EMBL/GenBank/DDBJ databases">
        <title>Deep-cultivation of Planctomycetes and their phenomic and genomic characterization uncovers novel biology.</title>
        <authorList>
            <person name="Wiegand S."/>
            <person name="Jogler M."/>
            <person name="Boedeker C."/>
            <person name="Pinto D."/>
            <person name="Vollmers J."/>
            <person name="Rivas-Marin E."/>
            <person name="Kohn T."/>
            <person name="Peeters S.H."/>
            <person name="Heuer A."/>
            <person name="Rast P."/>
            <person name="Oberbeckmann S."/>
            <person name="Bunk B."/>
            <person name="Jeske O."/>
            <person name="Meyerdierks A."/>
            <person name="Storesund J.E."/>
            <person name="Kallscheuer N."/>
            <person name="Luecker S."/>
            <person name="Lage O.M."/>
            <person name="Pohl T."/>
            <person name="Merkel B.J."/>
            <person name="Hornburger P."/>
            <person name="Mueller R.-W."/>
            <person name="Bruemmer F."/>
            <person name="Labrenz M."/>
            <person name="Spormann A.M."/>
            <person name="Op den Camp H."/>
            <person name="Overmann J."/>
            <person name="Amann R."/>
            <person name="Jetten M.S.M."/>
            <person name="Mascher T."/>
            <person name="Medema M.H."/>
            <person name="Devos D.P."/>
            <person name="Kaster A.-K."/>
            <person name="Ovreas L."/>
            <person name="Rohde M."/>
            <person name="Galperin M.Y."/>
            <person name="Jogler C."/>
        </authorList>
    </citation>
    <scope>NUCLEOTIDE SEQUENCE [LARGE SCALE GENOMIC DNA]</scope>
    <source>
        <strain evidence="1 2">Pan189</strain>
    </source>
</reference>
<dbReference type="OrthoDB" id="465636at2"/>
<dbReference type="AlphaFoldDB" id="A0A517R7E9"/>
<keyword evidence="2" id="KW-1185">Reference proteome</keyword>
<keyword evidence="1" id="KW-0808">Transferase</keyword>